<organism evidence="4">
    <name type="scientific">Lygus hesperus</name>
    <name type="common">Western plant bug</name>
    <dbReference type="NCBI Taxonomy" id="30085"/>
    <lineage>
        <taxon>Eukaryota</taxon>
        <taxon>Metazoa</taxon>
        <taxon>Ecdysozoa</taxon>
        <taxon>Arthropoda</taxon>
        <taxon>Hexapoda</taxon>
        <taxon>Insecta</taxon>
        <taxon>Pterygota</taxon>
        <taxon>Neoptera</taxon>
        <taxon>Paraneoptera</taxon>
        <taxon>Hemiptera</taxon>
        <taxon>Heteroptera</taxon>
        <taxon>Panheteroptera</taxon>
        <taxon>Cimicomorpha</taxon>
        <taxon>Miridae</taxon>
        <taxon>Mirini</taxon>
        <taxon>Lygus</taxon>
    </lineage>
</organism>
<feature type="domain" description="Chitin-binding type-2" evidence="3">
    <location>
        <begin position="22"/>
        <end position="84"/>
    </location>
</feature>
<feature type="compositionally biased region" description="Low complexity" evidence="1">
    <location>
        <begin position="100"/>
        <end position="136"/>
    </location>
</feature>
<dbReference type="EMBL" id="GDHC01012546">
    <property type="protein sequence ID" value="JAQ06083.1"/>
    <property type="molecule type" value="Transcribed_RNA"/>
</dbReference>
<sequence length="163" mass="16619">MYLSVVGLVMASAAFVSCEPSNFACTGESNYKYPVEGSCHNYYQCEKGSTTPSIRDCSLPLLRFRDFDPVKLECDWCWRVDCSAKPAPPPTPSPTPAPTSRPTAAPTTGPTSAPTTGPTAAPTSAPTAAPTSAPTAAPTPAPTAPPTPAPTAAPTPAPTAAPT</sequence>
<protein>
    <submittedName>
        <fullName evidence="4">Matrix metalloproteinase-9</fullName>
    </submittedName>
</protein>
<reference evidence="4" key="1">
    <citation type="journal article" date="2016" name="Gigascience">
        <title>De novo construction of an expanded transcriptome assembly for the western tarnished plant bug, Lygus hesperus.</title>
        <authorList>
            <person name="Tassone E.E."/>
            <person name="Geib S.M."/>
            <person name="Hall B."/>
            <person name="Fabrick J.A."/>
            <person name="Brent C.S."/>
            <person name="Hull J.J."/>
        </authorList>
    </citation>
    <scope>NUCLEOTIDE SEQUENCE</scope>
</reference>
<feature type="compositionally biased region" description="Pro residues" evidence="1">
    <location>
        <begin position="137"/>
        <end position="163"/>
    </location>
</feature>
<dbReference type="AlphaFoldDB" id="A0A146LCL6"/>
<accession>A0A146LCL6</accession>
<feature type="non-terminal residue" evidence="4">
    <location>
        <position position="163"/>
    </location>
</feature>
<dbReference type="GO" id="GO:0005576">
    <property type="term" value="C:extracellular region"/>
    <property type="evidence" value="ECO:0007669"/>
    <property type="project" value="InterPro"/>
</dbReference>
<dbReference type="PROSITE" id="PS50940">
    <property type="entry name" value="CHIT_BIND_II"/>
    <property type="match status" value="1"/>
</dbReference>
<proteinExistence type="predicted"/>
<feature type="region of interest" description="Disordered" evidence="1">
    <location>
        <begin position="86"/>
        <end position="163"/>
    </location>
</feature>
<keyword evidence="2" id="KW-0732">Signal</keyword>
<name>A0A146LCL6_LYGHE</name>
<feature type="signal peptide" evidence="2">
    <location>
        <begin position="1"/>
        <end position="18"/>
    </location>
</feature>
<evidence type="ECO:0000259" key="3">
    <source>
        <dbReference type="PROSITE" id="PS50940"/>
    </source>
</evidence>
<feature type="compositionally biased region" description="Pro residues" evidence="1">
    <location>
        <begin position="86"/>
        <end position="99"/>
    </location>
</feature>
<dbReference type="InterPro" id="IPR036508">
    <property type="entry name" value="Chitin-bd_dom_sf"/>
</dbReference>
<dbReference type="Pfam" id="PF01607">
    <property type="entry name" value="CBM_14"/>
    <property type="match status" value="1"/>
</dbReference>
<dbReference type="Gene3D" id="2.170.140.10">
    <property type="entry name" value="Chitin binding domain"/>
    <property type="match status" value="1"/>
</dbReference>
<dbReference type="InterPro" id="IPR002557">
    <property type="entry name" value="Chitin-bd_dom"/>
</dbReference>
<evidence type="ECO:0000313" key="4">
    <source>
        <dbReference type="EMBL" id="JAQ06083.1"/>
    </source>
</evidence>
<dbReference type="GO" id="GO:0008061">
    <property type="term" value="F:chitin binding"/>
    <property type="evidence" value="ECO:0007669"/>
    <property type="project" value="InterPro"/>
</dbReference>
<evidence type="ECO:0000256" key="1">
    <source>
        <dbReference type="SAM" id="MobiDB-lite"/>
    </source>
</evidence>
<dbReference type="SUPFAM" id="SSF57625">
    <property type="entry name" value="Invertebrate chitin-binding proteins"/>
    <property type="match status" value="1"/>
</dbReference>
<feature type="chain" id="PRO_5007527145" evidence="2">
    <location>
        <begin position="19"/>
        <end position="163"/>
    </location>
</feature>
<gene>
    <name evidence="4" type="primary">MMP9</name>
    <name evidence="4" type="ORF">g.35325</name>
</gene>
<evidence type="ECO:0000256" key="2">
    <source>
        <dbReference type="SAM" id="SignalP"/>
    </source>
</evidence>